<keyword evidence="2" id="KW-1185">Reference proteome</keyword>
<dbReference type="VEuPathDB" id="TriTrypDB:TRSC58_01311"/>
<accession>A0A061J696</accession>
<organism evidence="1 2">
    <name type="scientific">Trypanosoma rangeli SC58</name>
    <dbReference type="NCBI Taxonomy" id="429131"/>
    <lineage>
        <taxon>Eukaryota</taxon>
        <taxon>Discoba</taxon>
        <taxon>Euglenozoa</taxon>
        <taxon>Kinetoplastea</taxon>
        <taxon>Metakinetoplastina</taxon>
        <taxon>Trypanosomatida</taxon>
        <taxon>Trypanosomatidae</taxon>
        <taxon>Trypanosoma</taxon>
        <taxon>Herpetosoma</taxon>
    </lineage>
</organism>
<sequence>MGESRDDHEVALPSPTEMVDNILAVVSQMRSRQNAWNEEVHRFFLTEAVQKEQSDRLTKQVQDAEASSLGDDSFTDWVARRTENDLGEEMIKKWYYINGLLAKTPFVAIVPCPRWLSTEGRMELVGAVDALGLERFVIQTIPLHLPLSKIASTFVPSAFHLPQAKRVSKSSLGGLPYVGVSCVYGGDALKLLSECPLLAAAIDRTPCLFLNDYIPRAALCIHSVTVGGVCVAAEVACDDRIATKIGLDCTESERETRRQGIDVLSLALKNFLEGQIASSLENRSFRALLLAEAVAGRERDFWSAQQPLLKADLRFLLLNMDTLDGSEFECFTQQDILDVVQHMKKCHAGNEVFYPVLRFLEPDATNDSSV</sequence>
<name>A0A061J696_TRYRA</name>
<proteinExistence type="predicted"/>
<comment type="caution">
    <text evidence="1">The sequence shown here is derived from an EMBL/GenBank/DDBJ whole genome shotgun (WGS) entry which is preliminary data.</text>
</comment>
<dbReference type="OrthoDB" id="249624at2759"/>
<evidence type="ECO:0000313" key="1">
    <source>
        <dbReference type="EMBL" id="ESL10948.1"/>
    </source>
</evidence>
<reference evidence="1 2" key="1">
    <citation type="submission" date="2013-07" db="EMBL/GenBank/DDBJ databases">
        <authorList>
            <person name="Stoco P.H."/>
            <person name="Wagner G."/>
            <person name="Gerber A."/>
            <person name="Zaha A."/>
            <person name="Thompson C."/>
            <person name="Bartholomeu D.C."/>
            <person name="Luckemeyer D.D."/>
            <person name="Bahia D."/>
            <person name="Loreto E."/>
            <person name="Prestes E.B."/>
            <person name="Lima F.M."/>
            <person name="Rodrigues-Luiz G."/>
            <person name="Vallejo G.A."/>
            <person name="Filho J.F."/>
            <person name="Monteiro K.M."/>
            <person name="Tyler K.M."/>
            <person name="de Almeida L.G."/>
            <person name="Ortiz M.F."/>
            <person name="Siervo M.A."/>
            <person name="de Moraes M.H."/>
            <person name="Cunha O.L."/>
            <person name="Mendonca-Neto R."/>
            <person name="Silva R."/>
            <person name="Teixeira S.M."/>
            <person name="Murta S.M."/>
            <person name="Sincero T.C."/>
            <person name="Mendes T.A."/>
            <person name="Urmenyi T.P."/>
            <person name="Silva V.G."/>
            <person name="da Rocha W.D."/>
            <person name="Andersson B."/>
            <person name="Romanha A.J."/>
            <person name="Steindel M."/>
            <person name="de Vasconcelos A.T."/>
            <person name="Grisard E.C."/>
        </authorList>
    </citation>
    <scope>NUCLEOTIDE SEQUENCE [LARGE SCALE GENOMIC DNA]</scope>
    <source>
        <strain evidence="1 2">SC58</strain>
    </source>
</reference>
<gene>
    <name evidence="1" type="ORF">TRSC58_01311</name>
</gene>
<dbReference type="EMBL" id="AUPL01001311">
    <property type="protein sequence ID" value="ESL10948.1"/>
    <property type="molecule type" value="Genomic_DNA"/>
</dbReference>
<dbReference type="Proteomes" id="UP000031737">
    <property type="component" value="Unassembled WGS sequence"/>
</dbReference>
<dbReference type="AlphaFoldDB" id="A0A061J696"/>
<protein>
    <submittedName>
        <fullName evidence="1">Uncharacterized protein</fullName>
    </submittedName>
</protein>
<evidence type="ECO:0000313" key="2">
    <source>
        <dbReference type="Proteomes" id="UP000031737"/>
    </source>
</evidence>